<evidence type="ECO:0000256" key="1">
    <source>
        <dbReference type="SAM" id="MobiDB-lite"/>
    </source>
</evidence>
<feature type="non-terminal residue" evidence="2">
    <location>
        <position position="1"/>
    </location>
</feature>
<keyword evidence="3" id="KW-1185">Reference proteome</keyword>
<protein>
    <submittedName>
        <fullName evidence="2">Uncharacterized protein</fullName>
    </submittedName>
</protein>
<accession>A0A0B4F1U0</accession>
<evidence type="ECO:0000313" key="2">
    <source>
        <dbReference type="EMBL" id="KID68125.1"/>
    </source>
</evidence>
<sequence>MTTGQAVDSNMAASTDPPPTRILSMGPFQRSTRAQVVKIMAQTYKTSPHMMTTRMSPKASLGLRTTLEVSGTKVDERLLPMVASSGHGKIVQQILASE</sequence>
<gene>
    <name evidence="2" type="ORF">MAN_02981</name>
</gene>
<comment type="caution">
    <text evidence="2">The sequence shown here is derived from an EMBL/GenBank/DDBJ whole genome shotgun (WGS) entry which is preliminary data.</text>
</comment>
<organism evidence="2 3">
    <name type="scientific">Metarhizium anisopliae (strain ARSEF 549)</name>
    <dbReference type="NCBI Taxonomy" id="3151832"/>
    <lineage>
        <taxon>Eukaryota</taxon>
        <taxon>Fungi</taxon>
        <taxon>Dikarya</taxon>
        <taxon>Ascomycota</taxon>
        <taxon>Pezizomycotina</taxon>
        <taxon>Sordariomycetes</taxon>
        <taxon>Hypocreomycetidae</taxon>
        <taxon>Hypocreales</taxon>
        <taxon>Clavicipitaceae</taxon>
        <taxon>Metarhizium</taxon>
    </lineage>
</organism>
<feature type="region of interest" description="Disordered" evidence="1">
    <location>
        <begin position="1"/>
        <end position="22"/>
    </location>
</feature>
<reference evidence="2 3" key="1">
    <citation type="journal article" date="2014" name="Proc. Natl. Acad. Sci. U.S.A.">
        <title>Trajectory and genomic determinants of fungal-pathogen speciation and host adaptation.</title>
        <authorList>
            <person name="Hu X."/>
            <person name="Xiao G."/>
            <person name="Zheng P."/>
            <person name="Shang Y."/>
            <person name="Su Y."/>
            <person name="Zhang X."/>
            <person name="Liu X."/>
            <person name="Zhan S."/>
            <person name="St Leger R.J."/>
            <person name="Wang C."/>
        </authorList>
    </citation>
    <scope>NUCLEOTIDE SEQUENCE [LARGE SCALE GENOMIC DNA]</scope>
    <source>
        <strain evidence="2 3">ARSEF 549</strain>
    </source>
</reference>
<dbReference type="Proteomes" id="UP000031186">
    <property type="component" value="Unassembled WGS sequence"/>
</dbReference>
<dbReference type="AlphaFoldDB" id="A0A0B4F1U0"/>
<dbReference type="EMBL" id="AZNF01000003">
    <property type="protein sequence ID" value="KID68125.1"/>
    <property type="molecule type" value="Genomic_DNA"/>
</dbReference>
<name>A0A0B4F1U0_METAF</name>
<dbReference type="HOGENOM" id="CLU_2334050_0_0_1"/>
<feature type="compositionally biased region" description="Polar residues" evidence="1">
    <location>
        <begin position="1"/>
        <end position="13"/>
    </location>
</feature>
<dbReference type="VEuPathDB" id="FungiDB:MAN_02981"/>
<evidence type="ECO:0000313" key="3">
    <source>
        <dbReference type="Proteomes" id="UP000031186"/>
    </source>
</evidence>
<proteinExistence type="predicted"/>